<dbReference type="PANTHER" id="PTHR31906">
    <property type="entry name" value="PLASTID-LIPID-ASSOCIATED PROTEIN 4, CHLOROPLASTIC-RELATED"/>
    <property type="match status" value="1"/>
</dbReference>
<feature type="domain" description="Plastid lipid-associated protein/fibrillin conserved" evidence="4">
    <location>
        <begin position="218"/>
        <end position="430"/>
    </location>
</feature>
<keyword evidence="6" id="KW-1185">Reference proteome</keyword>
<comment type="subcellular location">
    <subcellularLocation>
        <location evidence="1">Plastid</location>
    </subcellularLocation>
</comment>
<gene>
    <name evidence="5" type="ORF">C2E20_7005</name>
</gene>
<evidence type="ECO:0000259" key="4">
    <source>
        <dbReference type="Pfam" id="PF04755"/>
    </source>
</evidence>
<feature type="region of interest" description="Disordered" evidence="3">
    <location>
        <begin position="133"/>
        <end position="202"/>
    </location>
</feature>
<accession>A0A2P6V5V4</accession>
<feature type="compositionally biased region" description="Low complexity" evidence="3">
    <location>
        <begin position="156"/>
        <end position="188"/>
    </location>
</feature>
<evidence type="ECO:0000313" key="6">
    <source>
        <dbReference type="Proteomes" id="UP000239649"/>
    </source>
</evidence>
<dbReference type="InterPro" id="IPR039633">
    <property type="entry name" value="PAP"/>
</dbReference>
<dbReference type="GO" id="GO:0009536">
    <property type="term" value="C:plastid"/>
    <property type="evidence" value="ECO:0007669"/>
    <property type="project" value="UniProtKB-SubCell"/>
</dbReference>
<reference evidence="5 6" key="1">
    <citation type="journal article" date="2018" name="Plant J.">
        <title>Genome sequences of Chlorella sorokiniana UTEX 1602 and Micractinium conductrix SAG 241.80: implications to maltose excretion by a green alga.</title>
        <authorList>
            <person name="Arriola M.B."/>
            <person name="Velmurugan N."/>
            <person name="Zhang Y."/>
            <person name="Plunkett M.H."/>
            <person name="Hondzo H."/>
            <person name="Barney B.M."/>
        </authorList>
    </citation>
    <scope>NUCLEOTIDE SEQUENCE [LARGE SCALE GENOMIC DNA]</scope>
    <source>
        <strain evidence="5 6">SAG 241.80</strain>
    </source>
</reference>
<feature type="region of interest" description="Disordered" evidence="3">
    <location>
        <begin position="1"/>
        <end position="44"/>
    </location>
</feature>
<dbReference type="Pfam" id="PF04755">
    <property type="entry name" value="PAP_fibrillin"/>
    <property type="match status" value="1"/>
</dbReference>
<dbReference type="AlphaFoldDB" id="A0A2P6V5V4"/>
<feature type="compositionally biased region" description="Gly residues" evidence="3">
    <location>
        <begin position="189"/>
        <end position="199"/>
    </location>
</feature>
<dbReference type="Proteomes" id="UP000239649">
    <property type="component" value="Unassembled WGS sequence"/>
</dbReference>
<evidence type="ECO:0000256" key="2">
    <source>
        <dbReference type="ARBA" id="ARBA00022640"/>
    </source>
</evidence>
<keyword evidence="2" id="KW-0934">Plastid</keyword>
<dbReference type="STRING" id="554055.A0A2P6V5V4"/>
<sequence>MRLPAPAPFSGSGGGNSSEDSEPERLNAAEPLVDPSAELSKKARKLRKRGEQVLSAAQAAAAVAADLATTAAEETAAAQAAAQEEVASTAAQLAGDVASDAADVAASVQAAAKAAQQQAEEALAGAAAAAAGTSSSTGGAAAGSNAGSKLQGKLSAPQPAAGELAAPEPPAGELQAPEQPVAALPPAGATGGSGGGGGDAAADAEVEAGKRAAQLAHTKEQLVHMLASLDRGAAATDDQMDRVDALVRRLEALGGPVTLSWDRSAAGGPSSMALLDGRWRLLYSSGFSSGSLGGRRPGPSFGGGPFTLGQVYQDIFTDKEELDNCVDLFLRYSLAALPGMGGATPAASARLRHTFSVQGANTVEITFTDTEVKLAGGLQGWLDSLPRFTVPSLPEWLQPPKRLRFARFDVVYLDSEMRVTRGDRGELRVFLKGMA</sequence>
<evidence type="ECO:0000313" key="5">
    <source>
        <dbReference type="EMBL" id="PSC69468.1"/>
    </source>
</evidence>
<proteinExistence type="predicted"/>
<organism evidence="5 6">
    <name type="scientific">Micractinium conductrix</name>
    <dbReference type="NCBI Taxonomy" id="554055"/>
    <lineage>
        <taxon>Eukaryota</taxon>
        <taxon>Viridiplantae</taxon>
        <taxon>Chlorophyta</taxon>
        <taxon>core chlorophytes</taxon>
        <taxon>Trebouxiophyceae</taxon>
        <taxon>Chlorellales</taxon>
        <taxon>Chlorellaceae</taxon>
        <taxon>Chlorella clade</taxon>
        <taxon>Micractinium</taxon>
    </lineage>
</organism>
<comment type="caution">
    <text evidence="5">The sequence shown here is derived from an EMBL/GenBank/DDBJ whole genome shotgun (WGS) entry which is preliminary data.</text>
</comment>
<name>A0A2P6V5V4_9CHLO</name>
<dbReference type="OrthoDB" id="203682at2759"/>
<evidence type="ECO:0000256" key="3">
    <source>
        <dbReference type="SAM" id="MobiDB-lite"/>
    </source>
</evidence>
<dbReference type="InterPro" id="IPR006843">
    <property type="entry name" value="PAP/fibrillin_dom"/>
</dbReference>
<dbReference type="EMBL" id="LHPF02000026">
    <property type="protein sequence ID" value="PSC69468.1"/>
    <property type="molecule type" value="Genomic_DNA"/>
</dbReference>
<protein>
    <submittedName>
        <fullName evidence="5">Plastid-lipid-associated chloroplastic</fullName>
    </submittedName>
</protein>
<evidence type="ECO:0000256" key="1">
    <source>
        <dbReference type="ARBA" id="ARBA00004474"/>
    </source>
</evidence>
<feature type="compositionally biased region" description="Low complexity" evidence="3">
    <location>
        <begin position="133"/>
        <end position="149"/>
    </location>
</feature>